<evidence type="ECO:0000259" key="12">
    <source>
        <dbReference type="Pfam" id="PF01467"/>
    </source>
</evidence>
<dbReference type="PANTHER" id="PTHR45780:SF2">
    <property type="entry name" value="ETHANOLAMINE-PHOSPHATE CYTIDYLYLTRANSFERASE"/>
    <property type="match status" value="1"/>
</dbReference>
<comment type="similarity">
    <text evidence="2">Belongs to the cytidylyltransferase family.</text>
</comment>
<dbReference type="EMBL" id="JAEPRD010000037">
    <property type="protein sequence ID" value="KAG2205364.1"/>
    <property type="molecule type" value="Genomic_DNA"/>
</dbReference>
<name>A0A8H7R688_9FUNG</name>
<evidence type="ECO:0000256" key="2">
    <source>
        <dbReference type="ARBA" id="ARBA00010101"/>
    </source>
</evidence>
<sequence length="364" mass="40930">NTNDSFRVWVDGCFDMMHYGHANALRQAKEMGDILVVGVHSDAEIEKNKGPTVMKEKERYAAVAACKWADEVVPNAPYNTTVECLKEYNIDFCVHGDDITTMADGTDCYQAVKDAGLYKECKRTQGVSTTELVGRMLLMTKNHHNHRKNSIGSDLSGVDTQDVGSFSTPAKVSHFLPTSKRIVQFSKGIEPKENDKVIYVDGTFDLFHVGHIEFLKRAKELGDFLVVGIHDDQTVNAIKGVNYPLMNLHERALSVLACRYVDEVIIGAPYSVTEDVLTKEYNVNMVVHGNTVTEPDVDGSDPYALPKQRKLYVEIENPNNTITTQGIIERIIENRFIFEERQKRKNAKALLEAEKEAEEKSLQK</sequence>
<reference evidence="13" key="1">
    <citation type="submission" date="2020-12" db="EMBL/GenBank/DDBJ databases">
        <title>Metabolic potential, ecology and presence of endohyphal bacteria is reflected in genomic diversity of Mucoromycotina.</title>
        <authorList>
            <person name="Muszewska A."/>
            <person name="Okrasinska A."/>
            <person name="Steczkiewicz K."/>
            <person name="Drgas O."/>
            <person name="Orlowska M."/>
            <person name="Perlinska-Lenart U."/>
            <person name="Aleksandrzak-Piekarczyk T."/>
            <person name="Szatraj K."/>
            <person name="Zielenkiewicz U."/>
            <person name="Pilsyk S."/>
            <person name="Malc E."/>
            <person name="Mieczkowski P."/>
            <person name="Kruszewska J.S."/>
            <person name="Biernat P."/>
            <person name="Pawlowska J."/>
        </authorList>
    </citation>
    <scope>NUCLEOTIDE SEQUENCE</scope>
    <source>
        <strain evidence="13">WA0000017839</strain>
    </source>
</reference>
<organism evidence="13 14">
    <name type="scientific">Mucor saturninus</name>
    <dbReference type="NCBI Taxonomy" id="64648"/>
    <lineage>
        <taxon>Eukaryota</taxon>
        <taxon>Fungi</taxon>
        <taxon>Fungi incertae sedis</taxon>
        <taxon>Mucoromycota</taxon>
        <taxon>Mucoromycotina</taxon>
        <taxon>Mucoromycetes</taxon>
        <taxon>Mucorales</taxon>
        <taxon>Mucorineae</taxon>
        <taxon>Mucoraceae</taxon>
        <taxon>Mucor</taxon>
    </lineage>
</organism>
<feature type="domain" description="Cytidyltransferase-like" evidence="12">
    <location>
        <begin position="199"/>
        <end position="314"/>
    </location>
</feature>
<feature type="domain" description="Cytidyltransferase-like" evidence="12">
    <location>
        <begin position="10"/>
        <end position="133"/>
    </location>
</feature>
<dbReference type="CDD" id="cd02173">
    <property type="entry name" value="ECT"/>
    <property type="match status" value="1"/>
</dbReference>
<dbReference type="NCBIfam" id="TIGR00125">
    <property type="entry name" value="cyt_tran_rel"/>
    <property type="match status" value="2"/>
</dbReference>
<dbReference type="Proteomes" id="UP000603453">
    <property type="component" value="Unassembled WGS sequence"/>
</dbReference>
<dbReference type="InterPro" id="IPR004821">
    <property type="entry name" value="Cyt_trans-like"/>
</dbReference>
<keyword evidence="7" id="KW-0594">Phospholipid biosynthesis</keyword>
<keyword evidence="5" id="KW-0548">Nucleotidyltransferase</keyword>
<dbReference type="AlphaFoldDB" id="A0A8H7R688"/>
<proteinExistence type="inferred from homology"/>
<dbReference type="OrthoDB" id="40021at2759"/>
<evidence type="ECO:0000256" key="11">
    <source>
        <dbReference type="ARBA" id="ARBA00031473"/>
    </source>
</evidence>
<dbReference type="GO" id="GO:0005737">
    <property type="term" value="C:cytoplasm"/>
    <property type="evidence" value="ECO:0007669"/>
    <property type="project" value="TreeGrafter"/>
</dbReference>
<accession>A0A8H7R688</accession>
<dbReference type="SUPFAM" id="SSF52374">
    <property type="entry name" value="Nucleotidylyl transferase"/>
    <property type="match status" value="2"/>
</dbReference>
<gene>
    <name evidence="13" type="ORF">INT47_007149</name>
</gene>
<dbReference type="PANTHER" id="PTHR45780">
    <property type="entry name" value="ETHANOLAMINE-PHOSPHATE CYTIDYLYLTRANSFERASE"/>
    <property type="match status" value="1"/>
</dbReference>
<keyword evidence="8" id="KW-1208">Phospholipid metabolism</keyword>
<dbReference type="Pfam" id="PF01467">
    <property type="entry name" value="CTP_transf_like"/>
    <property type="match status" value="2"/>
</dbReference>
<dbReference type="InterPro" id="IPR044608">
    <property type="entry name" value="Ect1/PCYT2"/>
</dbReference>
<evidence type="ECO:0000256" key="1">
    <source>
        <dbReference type="ARBA" id="ARBA00005189"/>
    </source>
</evidence>
<evidence type="ECO:0000256" key="7">
    <source>
        <dbReference type="ARBA" id="ARBA00023209"/>
    </source>
</evidence>
<evidence type="ECO:0000313" key="13">
    <source>
        <dbReference type="EMBL" id="KAG2205364.1"/>
    </source>
</evidence>
<keyword evidence="3" id="KW-0444">Lipid biosynthesis</keyword>
<evidence type="ECO:0000256" key="3">
    <source>
        <dbReference type="ARBA" id="ARBA00022516"/>
    </source>
</evidence>
<evidence type="ECO:0000256" key="6">
    <source>
        <dbReference type="ARBA" id="ARBA00023098"/>
    </source>
</evidence>
<evidence type="ECO:0000256" key="4">
    <source>
        <dbReference type="ARBA" id="ARBA00022679"/>
    </source>
</evidence>
<comment type="pathway">
    <text evidence="1">Lipid metabolism.</text>
</comment>
<protein>
    <recommendedName>
        <fullName evidence="10">ethanolamine-phosphate cytidylyltransferase</fullName>
        <ecNumber evidence="10">2.7.7.14</ecNumber>
    </recommendedName>
    <alternativeName>
        <fullName evidence="11">CTP:phosphoethanolamine cytidylyltransferase</fullName>
    </alternativeName>
</protein>
<keyword evidence="4" id="KW-0808">Transferase</keyword>
<evidence type="ECO:0000313" key="14">
    <source>
        <dbReference type="Proteomes" id="UP000603453"/>
    </source>
</evidence>
<dbReference type="Gene3D" id="3.40.50.620">
    <property type="entry name" value="HUPs"/>
    <property type="match status" value="2"/>
</dbReference>
<feature type="non-terminal residue" evidence="13">
    <location>
        <position position="1"/>
    </location>
</feature>
<dbReference type="GO" id="GO:0004306">
    <property type="term" value="F:ethanolamine-phosphate cytidylyltransferase activity"/>
    <property type="evidence" value="ECO:0007669"/>
    <property type="project" value="UniProtKB-EC"/>
</dbReference>
<dbReference type="EC" id="2.7.7.14" evidence="10"/>
<comment type="caution">
    <text evidence="13">The sequence shown here is derived from an EMBL/GenBank/DDBJ whole genome shotgun (WGS) entry which is preliminary data.</text>
</comment>
<keyword evidence="14" id="KW-1185">Reference proteome</keyword>
<evidence type="ECO:0000256" key="9">
    <source>
        <dbReference type="ARBA" id="ARBA00024191"/>
    </source>
</evidence>
<comment type="pathway">
    <text evidence="9">Phospholipid metabolism; phosphatidylethanolamine biosynthesis; phosphatidylethanolamine from ethanolamine: step 2/3.</text>
</comment>
<dbReference type="UniPathway" id="UPA00558">
    <property type="reaction ID" value="UER00742"/>
</dbReference>
<dbReference type="GO" id="GO:0006646">
    <property type="term" value="P:phosphatidylethanolamine biosynthetic process"/>
    <property type="evidence" value="ECO:0007669"/>
    <property type="project" value="UniProtKB-UniPathway"/>
</dbReference>
<keyword evidence="6" id="KW-0443">Lipid metabolism</keyword>
<dbReference type="InterPro" id="IPR014729">
    <property type="entry name" value="Rossmann-like_a/b/a_fold"/>
</dbReference>
<dbReference type="CDD" id="cd02174">
    <property type="entry name" value="CCT"/>
    <property type="match status" value="1"/>
</dbReference>
<evidence type="ECO:0000256" key="8">
    <source>
        <dbReference type="ARBA" id="ARBA00023264"/>
    </source>
</evidence>
<evidence type="ECO:0000256" key="5">
    <source>
        <dbReference type="ARBA" id="ARBA00022695"/>
    </source>
</evidence>
<dbReference type="InterPro" id="IPR041723">
    <property type="entry name" value="CCT"/>
</dbReference>
<evidence type="ECO:0000256" key="10">
    <source>
        <dbReference type="ARBA" id="ARBA00024221"/>
    </source>
</evidence>